<evidence type="ECO:0000313" key="3">
    <source>
        <dbReference type="Proteomes" id="UP001221142"/>
    </source>
</evidence>
<comment type="caution">
    <text evidence="2">The sequence shown here is derived from an EMBL/GenBank/DDBJ whole genome shotgun (WGS) entry which is preliminary data.</text>
</comment>
<dbReference type="Proteomes" id="UP001221142">
    <property type="component" value="Unassembled WGS sequence"/>
</dbReference>
<dbReference type="InterPro" id="IPR036561">
    <property type="entry name" value="MAM33_sf"/>
</dbReference>
<name>A0AAD7BLU5_9AGAR</name>
<dbReference type="Pfam" id="PF02330">
    <property type="entry name" value="MAM33"/>
    <property type="match status" value="1"/>
</dbReference>
<evidence type="ECO:0000256" key="1">
    <source>
        <dbReference type="SAM" id="MobiDB-lite"/>
    </source>
</evidence>
<feature type="region of interest" description="Disordered" evidence="1">
    <location>
        <begin position="125"/>
        <end position="163"/>
    </location>
</feature>
<dbReference type="InterPro" id="IPR003428">
    <property type="entry name" value="MAM33"/>
</dbReference>
<dbReference type="PANTHER" id="PTHR10826:SF1">
    <property type="entry name" value="COMPLEMENT COMPONENT 1 Q SUBCOMPONENT-BINDING PROTEIN, MITOCHONDRIAL"/>
    <property type="match status" value="1"/>
</dbReference>
<dbReference type="GO" id="GO:0042256">
    <property type="term" value="P:cytosolic ribosome assembly"/>
    <property type="evidence" value="ECO:0007669"/>
    <property type="project" value="TreeGrafter"/>
</dbReference>
<keyword evidence="3" id="KW-1185">Reference proteome</keyword>
<proteinExistence type="predicted"/>
<dbReference type="EMBL" id="JARKIF010000013">
    <property type="protein sequence ID" value="KAJ7624871.1"/>
    <property type="molecule type" value="Genomic_DNA"/>
</dbReference>
<accession>A0AAD7BLU5</accession>
<reference evidence="2" key="1">
    <citation type="submission" date="2023-03" db="EMBL/GenBank/DDBJ databases">
        <title>Massive genome expansion in bonnet fungi (Mycena s.s.) driven by repeated elements and novel gene families across ecological guilds.</title>
        <authorList>
            <consortium name="Lawrence Berkeley National Laboratory"/>
            <person name="Harder C.B."/>
            <person name="Miyauchi S."/>
            <person name="Viragh M."/>
            <person name="Kuo A."/>
            <person name="Thoen E."/>
            <person name="Andreopoulos B."/>
            <person name="Lu D."/>
            <person name="Skrede I."/>
            <person name="Drula E."/>
            <person name="Henrissat B."/>
            <person name="Morin E."/>
            <person name="Kohler A."/>
            <person name="Barry K."/>
            <person name="LaButti K."/>
            <person name="Morin E."/>
            <person name="Salamov A."/>
            <person name="Lipzen A."/>
            <person name="Mereny Z."/>
            <person name="Hegedus B."/>
            <person name="Baldrian P."/>
            <person name="Stursova M."/>
            <person name="Weitz H."/>
            <person name="Taylor A."/>
            <person name="Grigoriev I.V."/>
            <person name="Nagy L.G."/>
            <person name="Martin F."/>
            <person name="Kauserud H."/>
        </authorList>
    </citation>
    <scope>NUCLEOTIDE SEQUENCE</scope>
    <source>
        <strain evidence="2">9284</strain>
    </source>
</reference>
<gene>
    <name evidence="2" type="ORF">FB45DRAFT_924403</name>
</gene>
<protein>
    <submittedName>
        <fullName evidence="2">Mitochondrial glycoprotein</fullName>
    </submittedName>
</protein>
<evidence type="ECO:0000313" key="2">
    <source>
        <dbReference type="EMBL" id="KAJ7624871.1"/>
    </source>
</evidence>
<organism evidence="2 3">
    <name type="scientific">Roridomyces roridus</name>
    <dbReference type="NCBI Taxonomy" id="1738132"/>
    <lineage>
        <taxon>Eukaryota</taxon>
        <taxon>Fungi</taxon>
        <taxon>Dikarya</taxon>
        <taxon>Basidiomycota</taxon>
        <taxon>Agaricomycotina</taxon>
        <taxon>Agaricomycetes</taxon>
        <taxon>Agaricomycetidae</taxon>
        <taxon>Agaricales</taxon>
        <taxon>Marasmiineae</taxon>
        <taxon>Mycenaceae</taxon>
        <taxon>Roridomyces</taxon>
    </lineage>
</organism>
<feature type="compositionally biased region" description="Acidic residues" evidence="1">
    <location>
        <begin position="150"/>
        <end position="161"/>
    </location>
</feature>
<dbReference type="Gene3D" id="3.10.280.10">
    <property type="entry name" value="Mitochondrial glycoprotein"/>
    <property type="match status" value="1"/>
</dbReference>
<feature type="compositionally biased region" description="Acidic residues" evidence="1">
    <location>
        <begin position="125"/>
        <end position="140"/>
    </location>
</feature>
<sequence length="279" mass="30960">MSDNQTTTDKICKYCRKTPRYTSPATGLYTSLYCSNTCAKKAGAPLPNPEGLVKRPKDLSLGELLIQEGEIERAKSNAEQPVAVDRLVRDGGWKLENVPGKASVLLTRKYQNEIIRVNFHMAEIDPFEPDDSSDEEDEDEDKKGAAGDAGGEDSDSDDDNWSEPVECTISIARPNRGALLFECFALPSNKLDVLKISYIKDEKLVQQDSGEAERQIREAGVGPEYDSLPKRIKQEFNTYLGERGIDDTLAHAVTDFLKYKALNEAQGWFDAVGRFVSGN</sequence>
<dbReference type="GO" id="GO:0005759">
    <property type="term" value="C:mitochondrial matrix"/>
    <property type="evidence" value="ECO:0007669"/>
    <property type="project" value="InterPro"/>
</dbReference>
<dbReference type="AlphaFoldDB" id="A0AAD7BLU5"/>
<dbReference type="SUPFAM" id="SSF54529">
    <property type="entry name" value="Mitochondrial glycoprotein MAM33-like"/>
    <property type="match status" value="1"/>
</dbReference>
<dbReference type="PANTHER" id="PTHR10826">
    <property type="entry name" value="COMPLEMENT COMPONENT 1"/>
    <property type="match status" value="1"/>
</dbReference>